<feature type="signal peptide" evidence="6">
    <location>
        <begin position="1"/>
        <end position="22"/>
    </location>
</feature>
<keyword evidence="3" id="KW-0472">Membrane</keyword>
<evidence type="ECO:0000256" key="6">
    <source>
        <dbReference type="SAM" id="SignalP"/>
    </source>
</evidence>
<comment type="caution">
    <text evidence="7">The sequence shown here is derived from an EMBL/GenBank/DDBJ whole genome shotgun (WGS) entry which is preliminary data.</text>
</comment>
<name>A0A848M320_PAELE</name>
<keyword evidence="1" id="KW-1003">Cell membrane</keyword>
<sequence>MNKKKWMKTFLTVLAGMMVVTACGDKSGGSEALGDGPYPLSMVINQVGEIPDPKNPIEEKIREFTNTDLRIQWIPYSAYDEKINVMIASNELPKLMKLNYTPTTISSLEADLFWDITSQLKNYSNLAAQPQQYYDNISVNGKVYGIPLFRDMGRAIVSYRKDWLDAAGLKEPVTLDDWYEIIRYSTEEDPDGNGKRDTYGMMLDKAYNQGTASTLTRLAVSQGAPNKWGIDDQGNFYPEFESGEFFEVMKLFKRLYEEKLINQDFAVVDSSELNKVYESGRANIRISGGNGQSLQTKLEKVVPEAVVDVSPLQGPDGIRVPGESGNTGFLAIPKSTVKSEEELDKVLTFVDKLLEPEMVYLINKGIEGVHYEVEGDFTVTIDPDKDVQEVKPYRDSLPQRGELYNMEKKAKGTDLYSKNKQIVYDNENYIVPNPALTLKSDTYNERGGELEQIITDAQTKFIMGQIDEDGWKAEVERWRKSGGDQMAAEYKESYESQK</sequence>
<evidence type="ECO:0000313" key="7">
    <source>
        <dbReference type="EMBL" id="NMO94630.1"/>
    </source>
</evidence>
<dbReference type="AlphaFoldDB" id="A0A848M320"/>
<dbReference type="CDD" id="cd13580">
    <property type="entry name" value="PBP2_AlgQ_like_1"/>
    <property type="match status" value="1"/>
</dbReference>
<dbReference type="InterPro" id="IPR006059">
    <property type="entry name" value="SBP"/>
</dbReference>
<dbReference type="PANTHER" id="PTHR43649">
    <property type="entry name" value="ARABINOSE-BINDING PROTEIN-RELATED"/>
    <property type="match status" value="1"/>
</dbReference>
<dbReference type="Pfam" id="PF01547">
    <property type="entry name" value="SBP_bac_1"/>
    <property type="match status" value="1"/>
</dbReference>
<evidence type="ECO:0000256" key="1">
    <source>
        <dbReference type="ARBA" id="ARBA00022475"/>
    </source>
</evidence>
<evidence type="ECO:0000256" key="4">
    <source>
        <dbReference type="ARBA" id="ARBA00023139"/>
    </source>
</evidence>
<keyword evidence="8" id="KW-1185">Reference proteome</keyword>
<organism evidence="7 8">
    <name type="scientific">Paenibacillus lemnae</name>
    <dbReference type="NCBI Taxonomy" id="1330551"/>
    <lineage>
        <taxon>Bacteria</taxon>
        <taxon>Bacillati</taxon>
        <taxon>Bacillota</taxon>
        <taxon>Bacilli</taxon>
        <taxon>Bacillales</taxon>
        <taxon>Paenibacillaceae</taxon>
        <taxon>Paenibacillus</taxon>
    </lineage>
</organism>
<keyword evidence="2 6" id="KW-0732">Signal</keyword>
<dbReference type="RefSeq" id="WP_169503336.1">
    <property type="nucleotide sequence ID" value="NZ_JABBPN010000002.1"/>
</dbReference>
<dbReference type="Proteomes" id="UP000565468">
    <property type="component" value="Unassembled WGS sequence"/>
</dbReference>
<gene>
    <name evidence="7" type="ORF">HII30_02355</name>
</gene>
<dbReference type="PANTHER" id="PTHR43649:SF33">
    <property type="entry name" value="POLYGALACTURONAN_RHAMNOGALACTURONAN-BINDING PROTEIN YTCQ"/>
    <property type="match status" value="1"/>
</dbReference>
<keyword evidence="5" id="KW-0449">Lipoprotein</keyword>
<evidence type="ECO:0000256" key="5">
    <source>
        <dbReference type="ARBA" id="ARBA00023288"/>
    </source>
</evidence>
<evidence type="ECO:0000313" key="8">
    <source>
        <dbReference type="Proteomes" id="UP000565468"/>
    </source>
</evidence>
<dbReference type="EMBL" id="JABBPN010000002">
    <property type="protein sequence ID" value="NMO94630.1"/>
    <property type="molecule type" value="Genomic_DNA"/>
</dbReference>
<dbReference type="Gene3D" id="3.40.190.10">
    <property type="entry name" value="Periplasmic binding protein-like II"/>
    <property type="match status" value="2"/>
</dbReference>
<evidence type="ECO:0000256" key="2">
    <source>
        <dbReference type="ARBA" id="ARBA00022729"/>
    </source>
</evidence>
<dbReference type="PROSITE" id="PS51257">
    <property type="entry name" value="PROKAR_LIPOPROTEIN"/>
    <property type="match status" value="1"/>
</dbReference>
<dbReference type="InterPro" id="IPR050490">
    <property type="entry name" value="Bact_solute-bd_prot1"/>
</dbReference>
<protein>
    <submittedName>
        <fullName evidence="7">Extracellular solute-binding protein</fullName>
    </submittedName>
</protein>
<accession>A0A848M320</accession>
<reference evidence="7 8" key="1">
    <citation type="submission" date="2020-04" db="EMBL/GenBank/DDBJ databases">
        <title>Paenibacillus algicola sp. nov., a novel marine bacterium producing alginate lyase.</title>
        <authorList>
            <person name="Huang H."/>
        </authorList>
    </citation>
    <scope>NUCLEOTIDE SEQUENCE [LARGE SCALE GENOMIC DNA]</scope>
    <source>
        <strain evidence="7 8">L7-75</strain>
    </source>
</reference>
<keyword evidence="4" id="KW-0564">Palmitate</keyword>
<evidence type="ECO:0000256" key="3">
    <source>
        <dbReference type="ARBA" id="ARBA00023136"/>
    </source>
</evidence>
<feature type="chain" id="PRO_5039071064" evidence="6">
    <location>
        <begin position="23"/>
        <end position="498"/>
    </location>
</feature>
<proteinExistence type="predicted"/>
<dbReference type="SUPFAM" id="SSF53850">
    <property type="entry name" value="Periplasmic binding protein-like II"/>
    <property type="match status" value="1"/>
</dbReference>